<dbReference type="Proteomes" id="UP001218188">
    <property type="component" value="Unassembled WGS sequence"/>
</dbReference>
<dbReference type="GO" id="GO:0003676">
    <property type="term" value="F:nucleic acid binding"/>
    <property type="evidence" value="ECO:0007669"/>
    <property type="project" value="InterPro"/>
</dbReference>
<evidence type="ECO:0000313" key="4">
    <source>
        <dbReference type="Proteomes" id="UP001218188"/>
    </source>
</evidence>
<gene>
    <name evidence="3" type="ORF">C8F04DRAFT_1250191</name>
</gene>
<dbReference type="GO" id="GO:0006139">
    <property type="term" value="P:nucleobase-containing compound metabolic process"/>
    <property type="evidence" value="ECO:0007669"/>
    <property type="project" value="InterPro"/>
</dbReference>
<dbReference type="Gene3D" id="3.30.420.10">
    <property type="entry name" value="Ribonuclease H-like superfamily/Ribonuclease H"/>
    <property type="match status" value="1"/>
</dbReference>
<dbReference type="EMBL" id="JARJCM010000007">
    <property type="protein sequence ID" value="KAJ7044248.1"/>
    <property type="molecule type" value="Genomic_DNA"/>
</dbReference>
<dbReference type="InterPro" id="IPR036397">
    <property type="entry name" value="RNaseH_sf"/>
</dbReference>
<dbReference type="InterPro" id="IPR012337">
    <property type="entry name" value="RNaseH-like_sf"/>
</dbReference>
<evidence type="ECO:0000256" key="1">
    <source>
        <dbReference type="SAM" id="MobiDB-lite"/>
    </source>
</evidence>
<keyword evidence="4" id="KW-1185">Reference proteome</keyword>
<comment type="caution">
    <text evidence="3">The sequence shown here is derived from an EMBL/GenBank/DDBJ whole genome shotgun (WGS) entry which is preliminary data.</text>
</comment>
<dbReference type="GO" id="GO:0008408">
    <property type="term" value="F:3'-5' exonuclease activity"/>
    <property type="evidence" value="ECO:0007669"/>
    <property type="project" value="InterPro"/>
</dbReference>
<dbReference type="Pfam" id="PF01612">
    <property type="entry name" value="DNA_pol_A_exo1"/>
    <property type="match status" value="1"/>
</dbReference>
<protein>
    <submittedName>
        <fullName evidence="3">Ribonuclease H-like domain-containing protein</fullName>
    </submittedName>
</protein>
<evidence type="ECO:0000313" key="3">
    <source>
        <dbReference type="EMBL" id="KAJ7044248.1"/>
    </source>
</evidence>
<feature type="compositionally biased region" description="Polar residues" evidence="1">
    <location>
        <begin position="28"/>
        <end position="41"/>
    </location>
</feature>
<proteinExistence type="predicted"/>
<dbReference type="SUPFAM" id="SSF53098">
    <property type="entry name" value="Ribonuclease H-like"/>
    <property type="match status" value="1"/>
</dbReference>
<reference evidence="3" key="1">
    <citation type="submission" date="2023-03" db="EMBL/GenBank/DDBJ databases">
        <title>Massive genome expansion in bonnet fungi (Mycena s.s.) driven by repeated elements and novel gene families across ecological guilds.</title>
        <authorList>
            <consortium name="Lawrence Berkeley National Laboratory"/>
            <person name="Harder C.B."/>
            <person name="Miyauchi S."/>
            <person name="Viragh M."/>
            <person name="Kuo A."/>
            <person name="Thoen E."/>
            <person name="Andreopoulos B."/>
            <person name="Lu D."/>
            <person name="Skrede I."/>
            <person name="Drula E."/>
            <person name="Henrissat B."/>
            <person name="Morin E."/>
            <person name="Kohler A."/>
            <person name="Barry K."/>
            <person name="LaButti K."/>
            <person name="Morin E."/>
            <person name="Salamov A."/>
            <person name="Lipzen A."/>
            <person name="Mereny Z."/>
            <person name="Hegedus B."/>
            <person name="Baldrian P."/>
            <person name="Stursova M."/>
            <person name="Weitz H."/>
            <person name="Taylor A."/>
            <person name="Grigoriev I.V."/>
            <person name="Nagy L.G."/>
            <person name="Martin F."/>
            <person name="Kauserud H."/>
        </authorList>
    </citation>
    <scope>NUCLEOTIDE SEQUENCE</scope>
    <source>
        <strain evidence="3">CBHHK200</strain>
    </source>
</reference>
<feature type="compositionally biased region" description="Polar residues" evidence="1">
    <location>
        <begin position="55"/>
        <end position="65"/>
    </location>
</feature>
<feature type="domain" description="3'-5' exonuclease" evidence="2">
    <location>
        <begin position="206"/>
        <end position="359"/>
    </location>
</feature>
<organism evidence="3 4">
    <name type="scientific">Mycena alexandri</name>
    <dbReference type="NCBI Taxonomy" id="1745969"/>
    <lineage>
        <taxon>Eukaryota</taxon>
        <taxon>Fungi</taxon>
        <taxon>Dikarya</taxon>
        <taxon>Basidiomycota</taxon>
        <taxon>Agaricomycotina</taxon>
        <taxon>Agaricomycetes</taxon>
        <taxon>Agaricomycetidae</taxon>
        <taxon>Agaricales</taxon>
        <taxon>Marasmiineae</taxon>
        <taxon>Mycenaceae</taxon>
        <taxon>Mycena</taxon>
    </lineage>
</organism>
<evidence type="ECO:0000259" key="2">
    <source>
        <dbReference type="Pfam" id="PF01612"/>
    </source>
</evidence>
<dbReference type="InterPro" id="IPR002562">
    <property type="entry name" value="3'-5'_exonuclease_dom"/>
</dbReference>
<name>A0AAD6TE06_9AGAR</name>
<sequence length="417" mass="45968">MNQEIKQTPASDSYRVDSSGTVEEADIDTQTWTTPNASTATPYRVDSSIEEASADAQTRTTTDASTHAPAKPMATDLTDSLPASPVIYRENPEEGEIDEEEEGPELTDADVDSLAMSMITMGHLNIATVTYITTESQANDELARIVDGVIGFDTEFVKRILYGDEAIIDSMPLMGSSAKKTARLAMQYLESRQPLFSVQWEKTGLCLVQLAQGEAVWVLNMNRIKGKLQCETLCASHTTYRPPAFPSELQRIIESPVIIKAGAGILSDGVVIWEDLRSNARNLVDVGLMARLWGVTNHQEEPFSNLALDAATIEVLGIAIDKTFQGSVNWKMEPNRAHIIYAAIDAAAALRLHEALAPDMAAEDADPETTFSADWYTFNSTFGEATRTKRSIRGAEIPWSMKDCSWYSNNRFQGKYY</sequence>
<feature type="region of interest" description="Disordered" evidence="1">
    <location>
        <begin position="1"/>
        <end position="84"/>
    </location>
</feature>
<feature type="compositionally biased region" description="Polar residues" evidence="1">
    <location>
        <begin position="1"/>
        <end position="21"/>
    </location>
</feature>
<dbReference type="AlphaFoldDB" id="A0AAD6TE06"/>
<accession>A0AAD6TE06</accession>